<proteinExistence type="predicted"/>
<organism evidence="1 3">
    <name type="scientific">Candidatus Scatenecus faecavium</name>
    <dbReference type="NCBI Taxonomy" id="2840915"/>
    <lineage>
        <taxon>Bacteria</taxon>
        <taxon>Candidatus Scatenecus</taxon>
    </lineage>
</organism>
<evidence type="ECO:0000313" key="2">
    <source>
        <dbReference type="EMBL" id="HIS82909.1"/>
    </source>
</evidence>
<comment type="caution">
    <text evidence="1">The sequence shown here is derived from an EMBL/GenBank/DDBJ whole genome shotgun (WGS) entry which is preliminary data.</text>
</comment>
<dbReference type="EMBL" id="DVJO01000104">
    <property type="protein sequence ID" value="HIS82909.1"/>
    <property type="molecule type" value="Genomic_DNA"/>
</dbReference>
<dbReference type="EMBL" id="DVJO01000041">
    <property type="protein sequence ID" value="HIS82325.1"/>
    <property type="molecule type" value="Genomic_DNA"/>
</dbReference>
<accession>A0A9D1FUM9</accession>
<feature type="non-terminal residue" evidence="1">
    <location>
        <position position="1"/>
    </location>
</feature>
<protein>
    <submittedName>
        <fullName evidence="1">Uncharacterized protein</fullName>
    </submittedName>
</protein>
<reference evidence="1" key="2">
    <citation type="journal article" date="2021" name="PeerJ">
        <title>Extensive microbial diversity within the chicken gut microbiome revealed by metagenomics and culture.</title>
        <authorList>
            <person name="Gilroy R."/>
            <person name="Ravi A."/>
            <person name="Getino M."/>
            <person name="Pursley I."/>
            <person name="Horton D.L."/>
            <person name="Alikhan N.F."/>
            <person name="Baker D."/>
            <person name="Gharbi K."/>
            <person name="Hall N."/>
            <person name="Watson M."/>
            <person name="Adriaenssens E.M."/>
            <person name="Foster-Nyarko E."/>
            <person name="Jarju S."/>
            <person name="Secka A."/>
            <person name="Antonio M."/>
            <person name="Oren A."/>
            <person name="Chaudhuri R.R."/>
            <person name="La Ragione R."/>
            <person name="Hildebrand F."/>
            <person name="Pallen M.J."/>
        </authorList>
    </citation>
    <scope>NUCLEOTIDE SEQUENCE</scope>
    <source>
        <strain evidence="1">CHK152-2994</strain>
    </source>
</reference>
<reference evidence="1" key="1">
    <citation type="submission" date="2020-10" db="EMBL/GenBank/DDBJ databases">
        <authorList>
            <person name="Gilroy R."/>
        </authorList>
    </citation>
    <scope>NUCLEOTIDE SEQUENCE</scope>
    <source>
        <strain evidence="1">CHK152-2994</strain>
    </source>
</reference>
<sequence>ALRDIEAKDKQYDNQLKLLDSEHNALQTEYDSVKGVIEKNIERTLKIYS</sequence>
<dbReference type="AlphaFoldDB" id="A0A9D1FUM9"/>
<dbReference type="Proteomes" id="UP000824139">
    <property type="component" value="Unassembled WGS sequence"/>
</dbReference>
<name>A0A9D1FUM9_9BACT</name>
<gene>
    <name evidence="1" type="ORF">IAD41_01795</name>
    <name evidence="2" type="ORF">IAD41_04810</name>
</gene>
<evidence type="ECO:0000313" key="1">
    <source>
        <dbReference type="EMBL" id="HIS82325.1"/>
    </source>
</evidence>
<evidence type="ECO:0000313" key="3">
    <source>
        <dbReference type="Proteomes" id="UP000824139"/>
    </source>
</evidence>